<dbReference type="Gene3D" id="2.60.120.10">
    <property type="entry name" value="Jelly Rolls"/>
    <property type="match status" value="1"/>
</dbReference>
<dbReference type="InterPro" id="IPR000595">
    <property type="entry name" value="cNMP-bd_dom"/>
</dbReference>
<name>A0A563U240_9SPHI</name>
<evidence type="ECO:0000313" key="2">
    <source>
        <dbReference type="EMBL" id="TWR24709.1"/>
    </source>
</evidence>
<gene>
    <name evidence="2" type="ORF">FPZ43_17560</name>
</gene>
<sequence length="191" mass="22395">MSQQLLANLALHVVLSPEEQEQVLSAMHRQAVNKRTVLVQPGKTERHIYFVDKGCLRMFHTDTDGHEHNLCFFPENWWASDIASFFKAKPATNTIQAMEDSELCCFTLFDLENLFNQIPKLERFFRILTQNGFDMFQRRVTSNLSLTAEQRYLEFRRHYPGLEQRINQKDIASYLGITAAFLSMMRKEKNL</sequence>
<evidence type="ECO:0000313" key="3">
    <source>
        <dbReference type="Proteomes" id="UP000320042"/>
    </source>
</evidence>
<keyword evidence="3" id="KW-1185">Reference proteome</keyword>
<protein>
    <submittedName>
        <fullName evidence="2">Crp/Fnr family transcriptional regulator</fullName>
    </submittedName>
</protein>
<dbReference type="InterPro" id="IPR014710">
    <property type="entry name" value="RmlC-like_jellyroll"/>
</dbReference>
<dbReference type="PROSITE" id="PS50042">
    <property type="entry name" value="CNMP_BINDING_3"/>
    <property type="match status" value="1"/>
</dbReference>
<proteinExistence type="predicted"/>
<dbReference type="SUPFAM" id="SSF51206">
    <property type="entry name" value="cAMP-binding domain-like"/>
    <property type="match status" value="1"/>
</dbReference>
<dbReference type="Pfam" id="PF00027">
    <property type="entry name" value="cNMP_binding"/>
    <property type="match status" value="1"/>
</dbReference>
<dbReference type="InterPro" id="IPR018490">
    <property type="entry name" value="cNMP-bd_dom_sf"/>
</dbReference>
<dbReference type="SMART" id="SM00100">
    <property type="entry name" value="cNMP"/>
    <property type="match status" value="1"/>
</dbReference>
<dbReference type="AlphaFoldDB" id="A0A563U240"/>
<evidence type="ECO:0000259" key="1">
    <source>
        <dbReference type="PROSITE" id="PS50042"/>
    </source>
</evidence>
<dbReference type="Proteomes" id="UP000320042">
    <property type="component" value="Unassembled WGS sequence"/>
</dbReference>
<dbReference type="CDD" id="cd00038">
    <property type="entry name" value="CAP_ED"/>
    <property type="match status" value="1"/>
</dbReference>
<reference evidence="2 3" key="1">
    <citation type="submission" date="2019-07" db="EMBL/GenBank/DDBJ databases">
        <authorList>
            <person name="Kim J."/>
        </authorList>
    </citation>
    <scope>NUCLEOTIDE SEQUENCE [LARGE SCALE GENOMIC DNA]</scope>
    <source>
        <strain evidence="3">dk17</strain>
    </source>
</reference>
<accession>A0A563U240</accession>
<dbReference type="EMBL" id="VOEJ01000010">
    <property type="protein sequence ID" value="TWR24709.1"/>
    <property type="molecule type" value="Genomic_DNA"/>
</dbReference>
<dbReference type="RefSeq" id="WP_146383251.1">
    <property type="nucleotide sequence ID" value="NZ_VOEJ01000010.1"/>
</dbReference>
<feature type="domain" description="Cyclic nucleotide-binding" evidence="1">
    <location>
        <begin position="11"/>
        <end position="103"/>
    </location>
</feature>
<dbReference type="OrthoDB" id="9152304at2"/>
<comment type="caution">
    <text evidence="2">The sequence shown here is derived from an EMBL/GenBank/DDBJ whole genome shotgun (WGS) entry which is preliminary data.</text>
</comment>
<organism evidence="2 3">
    <name type="scientific">Mucilaginibacter pallidiroseus</name>
    <dbReference type="NCBI Taxonomy" id="2599295"/>
    <lineage>
        <taxon>Bacteria</taxon>
        <taxon>Pseudomonadati</taxon>
        <taxon>Bacteroidota</taxon>
        <taxon>Sphingobacteriia</taxon>
        <taxon>Sphingobacteriales</taxon>
        <taxon>Sphingobacteriaceae</taxon>
        <taxon>Mucilaginibacter</taxon>
    </lineage>
</organism>